<dbReference type="Proteomes" id="UP000183104">
    <property type="component" value="Unassembled WGS sequence"/>
</dbReference>
<accession>A0A0P9CMF3</accession>
<comment type="subcellular location">
    <subcellularLocation>
        <location evidence="1">Membrane</location>
        <topology evidence="1">Multi-pass membrane protein</topology>
    </subcellularLocation>
</comment>
<evidence type="ECO:0000256" key="4">
    <source>
        <dbReference type="ARBA" id="ARBA00022989"/>
    </source>
</evidence>
<comment type="similarity">
    <text evidence="2">Belongs to the autoinducer-2 exporter (AI-2E) (TC 2.A.86) family.</text>
</comment>
<keyword evidence="8" id="KW-1185">Reference proteome</keyword>
<feature type="transmembrane region" description="Helical" evidence="6">
    <location>
        <begin position="271"/>
        <end position="293"/>
    </location>
</feature>
<evidence type="ECO:0000313" key="7">
    <source>
        <dbReference type="EMBL" id="SCX82697.1"/>
    </source>
</evidence>
<dbReference type="PANTHER" id="PTHR21716">
    <property type="entry name" value="TRANSMEMBRANE PROTEIN"/>
    <property type="match status" value="1"/>
</dbReference>
<feature type="transmembrane region" description="Helical" evidence="6">
    <location>
        <begin position="56"/>
        <end position="79"/>
    </location>
</feature>
<evidence type="ECO:0000256" key="3">
    <source>
        <dbReference type="ARBA" id="ARBA00022692"/>
    </source>
</evidence>
<dbReference type="OrthoDB" id="5792512at2"/>
<dbReference type="RefSeq" id="WP_054966283.1">
    <property type="nucleotide sequence ID" value="NZ_FMUN01000001.1"/>
</dbReference>
<protein>
    <submittedName>
        <fullName evidence="7">Predicted PurR-regulated permease PerM</fullName>
    </submittedName>
</protein>
<reference evidence="8" key="1">
    <citation type="submission" date="2016-10" db="EMBL/GenBank/DDBJ databases">
        <authorList>
            <person name="Varghese N."/>
        </authorList>
    </citation>
    <scope>NUCLEOTIDE SEQUENCE [LARGE SCALE GENOMIC DNA]</scope>
    <source>
        <strain evidence="8">HL 19</strain>
    </source>
</reference>
<dbReference type="Pfam" id="PF01594">
    <property type="entry name" value="AI-2E_transport"/>
    <property type="match status" value="1"/>
</dbReference>
<dbReference type="GO" id="GO:0055085">
    <property type="term" value="P:transmembrane transport"/>
    <property type="evidence" value="ECO:0007669"/>
    <property type="project" value="TreeGrafter"/>
</dbReference>
<keyword evidence="4 6" id="KW-1133">Transmembrane helix</keyword>
<sequence>MTDTQKWLLLAGAAGAGWLLYLLAPVLTPFLVAALLAYLGDPLVDRFEARGIPRTAAVGAVFLVLLAALLALFLLLIPLLDNQIRALIRQLPHYLGWLQGTLFPFLAANLGLEADGASLEALKESLKRHWQEAGGLAAALAGTVSRSGMAMVGWAANLVLIPVVTFYLLRDWDRLVAGLHDLLPRSRVETVSRLVWESDDVLAGFLRGQFLVMLALGLVYSVGLWIAGLHLAFLVGLIAGLVSFVPYLGFILGVILAGAAMMVQTGAPLDLVWVLAVFLVGQVLESVVLQPLLVGDRIGLHPVAVIFAVLAGGQLFGFVGVLLSLPVAAVLAVFVRHAHERYLDSRLYQQGAGEE</sequence>
<organism evidence="7 8">
    <name type="scientific">Thiohalorhabdus denitrificans</name>
    <dbReference type="NCBI Taxonomy" id="381306"/>
    <lineage>
        <taxon>Bacteria</taxon>
        <taxon>Pseudomonadati</taxon>
        <taxon>Pseudomonadota</taxon>
        <taxon>Gammaproteobacteria</taxon>
        <taxon>Thiohalorhabdales</taxon>
        <taxon>Thiohalorhabdaceae</taxon>
        <taxon>Thiohalorhabdus</taxon>
    </lineage>
</organism>
<keyword evidence="3 6" id="KW-0812">Transmembrane</keyword>
<feature type="transmembrane region" description="Helical" evidence="6">
    <location>
        <begin position="233"/>
        <end position="259"/>
    </location>
</feature>
<evidence type="ECO:0000313" key="8">
    <source>
        <dbReference type="Proteomes" id="UP000183104"/>
    </source>
</evidence>
<dbReference type="GO" id="GO:0005886">
    <property type="term" value="C:plasma membrane"/>
    <property type="evidence" value="ECO:0007669"/>
    <property type="project" value="UniProtKB-SubCell"/>
</dbReference>
<name>A0A0P9CMF3_9GAMM</name>
<evidence type="ECO:0000256" key="1">
    <source>
        <dbReference type="ARBA" id="ARBA00004141"/>
    </source>
</evidence>
<feature type="transmembrane region" description="Helical" evidence="6">
    <location>
        <begin position="7"/>
        <end position="36"/>
    </location>
</feature>
<keyword evidence="5 6" id="KW-0472">Membrane</keyword>
<evidence type="ECO:0000256" key="2">
    <source>
        <dbReference type="ARBA" id="ARBA00009773"/>
    </source>
</evidence>
<gene>
    <name evidence="7" type="ORF">SAMN05661077_0589</name>
</gene>
<proteinExistence type="inferred from homology"/>
<dbReference type="PANTHER" id="PTHR21716:SF64">
    <property type="entry name" value="AI-2 TRANSPORT PROTEIN TQSA"/>
    <property type="match status" value="1"/>
</dbReference>
<feature type="transmembrane region" description="Helical" evidence="6">
    <location>
        <begin position="210"/>
        <end position="227"/>
    </location>
</feature>
<feature type="transmembrane region" description="Helical" evidence="6">
    <location>
        <begin position="151"/>
        <end position="169"/>
    </location>
</feature>
<dbReference type="AlphaFoldDB" id="A0A0P9CMF3"/>
<feature type="transmembrane region" description="Helical" evidence="6">
    <location>
        <begin position="91"/>
        <end position="112"/>
    </location>
</feature>
<evidence type="ECO:0000256" key="5">
    <source>
        <dbReference type="ARBA" id="ARBA00023136"/>
    </source>
</evidence>
<feature type="transmembrane region" description="Helical" evidence="6">
    <location>
        <begin position="305"/>
        <end position="335"/>
    </location>
</feature>
<evidence type="ECO:0000256" key="6">
    <source>
        <dbReference type="SAM" id="Phobius"/>
    </source>
</evidence>
<dbReference type="STRING" id="381306.AN478_09070"/>
<dbReference type="EMBL" id="FMUN01000001">
    <property type="protein sequence ID" value="SCX82697.1"/>
    <property type="molecule type" value="Genomic_DNA"/>
</dbReference>
<dbReference type="PATRIC" id="fig|381306.5.peg.463"/>
<dbReference type="InterPro" id="IPR002549">
    <property type="entry name" value="AI-2E-like"/>
</dbReference>